<name>A0ABU7CAY1_9TELE</name>
<evidence type="ECO:0000313" key="2">
    <source>
        <dbReference type="Proteomes" id="UP001345963"/>
    </source>
</evidence>
<evidence type="ECO:0000313" key="1">
    <source>
        <dbReference type="EMBL" id="MED6259035.1"/>
    </source>
</evidence>
<reference evidence="1 2" key="1">
    <citation type="submission" date="2021-07" db="EMBL/GenBank/DDBJ databases">
        <authorList>
            <person name="Palmer J.M."/>
        </authorList>
    </citation>
    <scope>NUCLEOTIDE SEQUENCE [LARGE SCALE GENOMIC DNA]</scope>
    <source>
        <strain evidence="1 2">AT_MEX2019</strain>
        <tissue evidence="1">Muscle</tissue>
    </source>
</reference>
<proteinExistence type="predicted"/>
<gene>
    <name evidence="1" type="ORF">ATANTOWER_016018</name>
</gene>
<organism evidence="1 2">
    <name type="scientific">Ataeniobius toweri</name>
    <dbReference type="NCBI Taxonomy" id="208326"/>
    <lineage>
        <taxon>Eukaryota</taxon>
        <taxon>Metazoa</taxon>
        <taxon>Chordata</taxon>
        <taxon>Craniata</taxon>
        <taxon>Vertebrata</taxon>
        <taxon>Euteleostomi</taxon>
        <taxon>Actinopterygii</taxon>
        <taxon>Neopterygii</taxon>
        <taxon>Teleostei</taxon>
        <taxon>Neoteleostei</taxon>
        <taxon>Acanthomorphata</taxon>
        <taxon>Ovalentaria</taxon>
        <taxon>Atherinomorphae</taxon>
        <taxon>Cyprinodontiformes</taxon>
        <taxon>Goodeidae</taxon>
        <taxon>Ataeniobius</taxon>
    </lineage>
</organism>
<dbReference type="EMBL" id="JAHUTI010081994">
    <property type="protein sequence ID" value="MED6259035.1"/>
    <property type="molecule type" value="Genomic_DNA"/>
</dbReference>
<comment type="caution">
    <text evidence="1">The sequence shown here is derived from an EMBL/GenBank/DDBJ whole genome shotgun (WGS) entry which is preliminary data.</text>
</comment>
<keyword evidence="2" id="KW-1185">Reference proteome</keyword>
<dbReference type="Proteomes" id="UP001345963">
    <property type="component" value="Unassembled WGS sequence"/>
</dbReference>
<accession>A0ABU7CAY1</accession>
<sequence length="99" mass="11116">MRKLLPVGCGRIKGCPLTRKPQETFKIYSSTFWLPKNLPGSLTLKYGRPCGFSRIVNLRQRNTSALLLDLSRTPALKTPTRSFLLAPSSHSNKACREAR</sequence>
<protein>
    <submittedName>
        <fullName evidence="1">Uncharacterized protein</fullName>
    </submittedName>
</protein>